<evidence type="ECO:0000313" key="4">
    <source>
        <dbReference type="Proteomes" id="UP001371391"/>
    </source>
</evidence>
<feature type="region of interest" description="Disordered" evidence="1">
    <location>
        <begin position="382"/>
        <end position="401"/>
    </location>
</feature>
<accession>A0ABU9H1B0</accession>
<feature type="compositionally biased region" description="Basic and acidic residues" evidence="1">
    <location>
        <begin position="386"/>
        <end position="401"/>
    </location>
</feature>
<organism evidence="3 4">
    <name type="scientific">Pseudoalteromonas issachenkonii</name>
    <dbReference type="NCBI Taxonomy" id="152297"/>
    <lineage>
        <taxon>Bacteria</taxon>
        <taxon>Pseudomonadati</taxon>
        <taxon>Pseudomonadota</taxon>
        <taxon>Gammaproteobacteria</taxon>
        <taxon>Alteromonadales</taxon>
        <taxon>Pseudoalteromonadaceae</taxon>
        <taxon>Pseudoalteromonas</taxon>
    </lineage>
</organism>
<feature type="domain" description="ORC1/DEAH AAA+ ATPase" evidence="2">
    <location>
        <begin position="103"/>
        <end position="249"/>
    </location>
</feature>
<reference evidence="3 4" key="1">
    <citation type="submission" date="2024-02" db="EMBL/GenBank/DDBJ databases">
        <title>Bacteria isolated from the canopy kelp, Nereocystis luetkeana.</title>
        <authorList>
            <person name="Pfister C.A."/>
            <person name="Younker I.T."/>
            <person name="Light S.H."/>
        </authorList>
    </citation>
    <scope>NUCLEOTIDE SEQUENCE [LARGE SCALE GENOMIC DNA]</scope>
    <source>
        <strain evidence="3 4">TI.1.03</strain>
    </source>
</reference>
<protein>
    <submittedName>
        <fullName evidence="3">AAA family ATPase</fullName>
    </submittedName>
</protein>
<dbReference type="InterPro" id="IPR027417">
    <property type="entry name" value="P-loop_NTPase"/>
</dbReference>
<comment type="caution">
    <text evidence="3">The sequence shown here is derived from an EMBL/GenBank/DDBJ whole genome shotgun (WGS) entry which is preliminary data.</text>
</comment>
<evidence type="ECO:0000313" key="3">
    <source>
        <dbReference type="EMBL" id="MEL0655623.1"/>
    </source>
</evidence>
<dbReference type="InterPro" id="IPR049945">
    <property type="entry name" value="AAA_22"/>
</dbReference>
<dbReference type="Pfam" id="PF13401">
    <property type="entry name" value="AAA_22"/>
    <property type="match status" value="1"/>
</dbReference>
<dbReference type="RefSeq" id="WP_341602794.1">
    <property type="nucleotide sequence ID" value="NZ_JBAKAW010000010.1"/>
</dbReference>
<evidence type="ECO:0000259" key="2">
    <source>
        <dbReference type="Pfam" id="PF13401"/>
    </source>
</evidence>
<dbReference type="Gene3D" id="3.40.50.300">
    <property type="entry name" value="P-loop containing nucleotide triphosphate hydrolases"/>
    <property type="match status" value="1"/>
</dbReference>
<dbReference type="Proteomes" id="UP001371391">
    <property type="component" value="Unassembled WGS sequence"/>
</dbReference>
<keyword evidence="4" id="KW-1185">Reference proteome</keyword>
<dbReference type="SUPFAM" id="SSF52540">
    <property type="entry name" value="P-loop containing nucleoside triphosphate hydrolases"/>
    <property type="match status" value="1"/>
</dbReference>
<proteinExistence type="predicted"/>
<name>A0ABU9H1B0_9GAMM</name>
<sequence>MLNPLINVLPKIESKSKFNEAMSKAQNTELSHHCYISSQIKEHFYVPTEDAWKVYKAIKTMIIEGYRYKNINSSEYFKDVNKALFNDEDKANSHITNKVELGGCLFGASGVGKTKLVRESLRLFPQKVNHPSSSSVTNTPLIQIPWIMVTCEATRKATLRLIIEEIDRVAGTCNLAKLSERESIHKYCSVIRLLCIQYSIGIIVLDESQWFDQKSQSNRDSINSSFLQQIYNRFNVPILLIGTPQLVQALMQSQATLRRFKEAIYHELHYFESDSEEWKVAIQTLFTNFIFNSVKKPLTKKQFDLIDDFAFGCMNELIHLACKVSELVENGQANKPTEAILKASIKALKNSNTDFKVGLKGATRVKTNSNHTYEALKNIKRSKRTKDKEEPYKPLDLDQFM</sequence>
<evidence type="ECO:0000256" key="1">
    <source>
        <dbReference type="SAM" id="MobiDB-lite"/>
    </source>
</evidence>
<dbReference type="EMBL" id="JBAKAW010000010">
    <property type="protein sequence ID" value="MEL0655623.1"/>
    <property type="molecule type" value="Genomic_DNA"/>
</dbReference>
<gene>
    <name evidence="3" type="ORF">V6257_11315</name>
</gene>